<comment type="function">
    <text evidence="9 10">The RecF protein is involved in DNA metabolism; it is required for DNA replication and normal SOS inducibility. RecF binds preferentially to single-stranded, linear DNA. It also seems to bind ATP.</text>
</comment>
<evidence type="ECO:0000256" key="10">
    <source>
        <dbReference type="RuleBase" id="RU000578"/>
    </source>
</evidence>
<evidence type="ECO:0000256" key="6">
    <source>
        <dbReference type="ARBA" id="ARBA00022741"/>
    </source>
</evidence>
<evidence type="ECO:0000256" key="1">
    <source>
        <dbReference type="ARBA" id="ARBA00004496"/>
    </source>
</evidence>
<evidence type="ECO:0000256" key="2">
    <source>
        <dbReference type="ARBA" id="ARBA00008016"/>
    </source>
</evidence>
<evidence type="ECO:0000256" key="5">
    <source>
        <dbReference type="ARBA" id="ARBA00022705"/>
    </source>
</evidence>
<evidence type="ECO:0000256" key="7">
    <source>
        <dbReference type="ARBA" id="ARBA00022840"/>
    </source>
</evidence>
<reference evidence="13" key="1">
    <citation type="journal article" date="2019" name="Int. J. Syst. Evol. Microbiol.">
        <title>The Global Catalogue of Microorganisms (GCM) 10K type strain sequencing project: providing services to taxonomists for standard genome sequencing and annotation.</title>
        <authorList>
            <consortium name="The Broad Institute Genomics Platform"/>
            <consortium name="The Broad Institute Genome Sequencing Center for Infectious Disease"/>
            <person name="Wu L."/>
            <person name="Ma J."/>
        </authorList>
    </citation>
    <scope>NUCLEOTIDE SEQUENCE [LARGE SCALE GENOMIC DNA]</scope>
    <source>
        <strain evidence="13">CGMCC 4.1469</strain>
    </source>
</reference>
<comment type="caution">
    <text evidence="12">The sequence shown here is derived from an EMBL/GenBank/DDBJ whole genome shotgun (WGS) entry which is preliminary data.</text>
</comment>
<evidence type="ECO:0000313" key="13">
    <source>
        <dbReference type="Proteomes" id="UP001596052"/>
    </source>
</evidence>
<dbReference type="PANTHER" id="PTHR32182">
    <property type="entry name" value="DNA REPLICATION AND REPAIR PROTEIN RECF"/>
    <property type="match status" value="1"/>
</dbReference>
<comment type="similarity">
    <text evidence="2 9 10">Belongs to the RecF family.</text>
</comment>
<gene>
    <name evidence="9 12" type="primary">recF</name>
    <name evidence="12" type="ORF">ACFQDI_17495</name>
</gene>
<dbReference type="Gene3D" id="1.20.1050.90">
    <property type="entry name" value="RecF/RecN/SMC, N-terminal domain"/>
    <property type="match status" value="1"/>
</dbReference>
<comment type="subcellular location">
    <subcellularLocation>
        <location evidence="1 9 10">Cytoplasm</location>
    </subcellularLocation>
</comment>
<dbReference type="RefSeq" id="WP_377169127.1">
    <property type="nucleotide sequence ID" value="NZ_JBHSMQ010000006.1"/>
</dbReference>
<keyword evidence="9 10" id="KW-0234">DNA repair</keyword>
<evidence type="ECO:0000259" key="11">
    <source>
        <dbReference type="Pfam" id="PF02463"/>
    </source>
</evidence>
<dbReference type="EMBL" id="JBHSMQ010000006">
    <property type="protein sequence ID" value="MFC5456664.1"/>
    <property type="molecule type" value="Genomic_DNA"/>
</dbReference>
<dbReference type="InterPro" id="IPR001238">
    <property type="entry name" value="DNA-binding_RecF"/>
</dbReference>
<dbReference type="SUPFAM" id="SSF52540">
    <property type="entry name" value="P-loop containing nucleoside triphosphate hydrolases"/>
    <property type="match status" value="1"/>
</dbReference>
<dbReference type="Proteomes" id="UP001596052">
    <property type="component" value="Unassembled WGS sequence"/>
</dbReference>
<evidence type="ECO:0000313" key="12">
    <source>
        <dbReference type="EMBL" id="MFC5456664.1"/>
    </source>
</evidence>
<dbReference type="HAMAP" id="MF_00365">
    <property type="entry name" value="RecF"/>
    <property type="match status" value="1"/>
</dbReference>
<proteinExistence type="inferred from homology"/>
<dbReference type="InterPro" id="IPR018078">
    <property type="entry name" value="DNA-binding_RecF_CS"/>
</dbReference>
<dbReference type="NCBIfam" id="TIGR00611">
    <property type="entry name" value="recf"/>
    <property type="match status" value="1"/>
</dbReference>
<keyword evidence="7 9" id="KW-0067">ATP-binding</keyword>
<accession>A0ABW0KTG0</accession>
<evidence type="ECO:0000256" key="9">
    <source>
        <dbReference type="HAMAP-Rule" id="MF_00365"/>
    </source>
</evidence>
<organism evidence="12 13">
    <name type="scientific">Prosthecobacter fluviatilis</name>
    <dbReference type="NCBI Taxonomy" id="445931"/>
    <lineage>
        <taxon>Bacteria</taxon>
        <taxon>Pseudomonadati</taxon>
        <taxon>Verrucomicrobiota</taxon>
        <taxon>Verrucomicrobiia</taxon>
        <taxon>Verrucomicrobiales</taxon>
        <taxon>Verrucomicrobiaceae</taxon>
        <taxon>Prosthecobacter</taxon>
    </lineage>
</organism>
<dbReference type="InterPro" id="IPR003395">
    <property type="entry name" value="RecF/RecN/SMC_N"/>
</dbReference>
<keyword evidence="5 9" id="KW-0235">DNA replication</keyword>
<dbReference type="PROSITE" id="PS00618">
    <property type="entry name" value="RECF_2"/>
    <property type="match status" value="1"/>
</dbReference>
<name>A0ABW0KTG0_9BACT</name>
<dbReference type="Gene3D" id="3.40.50.300">
    <property type="entry name" value="P-loop containing nucleotide triphosphate hydrolases"/>
    <property type="match status" value="1"/>
</dbReference>
<feature type="domain" description="RecF/RecN/SMC N-terminal" evidence="11">
    <location>
        <begin position="2"/>
        <end position="345"/>
    </location>
</feature>
<keyword evidence="6 9" id="KW-0547">Nucleotide-binding</keyword>
<evidence type="ECO:0000256" key="8">
    <source>
        <dbReference type="ARBA" id="ARBA00023125"/>
    </source>
</evidence>
<evidence type="ECO:0000256" key="4">
    <source>
        <dbReference type="ARBA" id="ARBA00022490"/>
    </source>
</evidence>
<keyword evidence="4 9" id="KW-0963">Cytoplasm</keyword>
<evidence type="ECO:0000256" key="3">
    <source>
        <dbReference type="ARBA" id="ARBA00020170"/>
    </source>
</evidence>
<feature type="binding site" evidence="9">
    <location>
        <begin position="29"/>
        <end position="36"/>
    </location>
    <ligand>
        <name>ATP</name>
        <dbReference type="ChEBI" id="CHEBI:30616"/>
    </ligand>
</feature>
<dbReference type="InterPro" id="IPR027417">
    <property type="entry name" value="P-loop_NTPase"/>
</dbReference>
<dbReference type="Pfam" id="PF02463">
    <property type="entry name" value="SMC_N"/>
    <property type="match status" value="1"/>
</dbReference>
<keyword evidence="9 10" id="KW-0742">SOS response</keyword>
<keyword evidence="8 9" id="KW-0238">DNA-binding</keyword>
<dbReference type="PANTHER" id="PTHR32182:SF0">
    <property type="entry name" value="DNA REPLICATION AND REPAIR PROTEIN RECF"/>
    <property type="match status" value="1"/>
</dbReference>
<protein>
    <recommendedName>
        <fullName evidence="3 9">DNA replication and repair protein RecF</fullName>
    </recommendedName>
</protein>
<sequence>MLTDLFVRDFRCFAEAKLELHPDVTLLVGRNAQGKTSLIEAACVLLRLQSPRTSNRAELVRFGAATCLVEAQWHGRRLRYAQSATTRRLALDGVTCGRSADYLAASGVVVWMDHRDMNLLRGGAEHRRRFLDFAASQMFPDYLHALRGYERALRGRNHVLKRDASIAWKQADAFAHVMDGFARTVWQRRAELCAALGPEVSLAHARLSEGVEKVSMAYRRTHDEALGLFEALLTMRDEEARVRSTALGPHRDDLEMGLNELDATTFASEGQQRSFALAMKLAQARVLEHACGAPPLMLMDDVFGELDSHRRRALLACLPPGTQKIITTTNLDWVEADHLAGRVFGVEKSVFTHVRG</sequence>
<keyword evidence="9 10" id="KW-0227">DNA damage</keyword>
<keyword evidence="13" id="KW-1185">Reference proteome</keyword>
<dbReference type="InterPro" id="IPR042174">
    <property type="entry name" value="RecF_2"/>
</dbReference>